<reference evidence="3" key="1">
    <citation type="submission" date="2023-07" db="EMBL/GenBank/DDBJ databases">
        <title>Genome content predicts the carbon catabolic preferences of heterotrophic bacteria.</title>
        <authorList>
            <person name="Gralka M."/>
        </authorList>
    </citation>
    <scope>NUCLEOTIDE SEQUENCE</scope>
    <source>
        <strain evidence="3">I2M16</strain>
    </source>
</reference>
<dbReference type="AlphaFoldDB" id="A0AAW7XJ10"/>
<dbReference type="RefSeq" id="WP_290035917.1">
    <property type="nucleotide sequence ID" value="NZ_CAXHZV010000013.1"/>
</dbReference>
<organism evidence="3 4">
    <name type="scientific">Neptunomonas phycophila</name>
    <dbReference type="NCBI Taxonomy" id="1572645"/>
    <lineage>
        <taxon>Bacteria</taxon>
        <taxon>Pseudomonadati</taxon>
        <taxon>Pseudomonadota</taxon>
        <taxon>Gammaproteobacteria</taxon>
        <taxon>Oceanospirillales</taxon>
        <taxon>Oceanospirillaceae</taxon>
        <taxon>Neptunomonas</taxon>
    </lineage>
</organism>
<dbReference type="EMBL" id="JAUOPG010000003">
    <property type="protein sequence ID" value="MDO6453274.1"/>
    <property type="molecule type" value="Genomic_DNA"/>
</dbReference>
<keyword evidence="1" id="KW-1133">Transmembrane helix</keyword>
<keyword evidence="1" id="KW-0812">Transmembrane</keyword>
<dbReference type="Proteomes" id="UP001169862">
    <property type="component" value="Unassembled WGS sequence"/>
</dbReference>
<gene>
    <name evidence="3" type="ORF">Q4490_06830</name>
</gene>
<evidence type="ECO:0000256" key="1">
    <source>
        <dbReference type="SAM" id="Phobius"/>
    </source>
</evidence>
<protein>
    <submittedName>
        <fullName evidence="3">Nitrate- and nitrite sensing domain-containing protein</fullName>
    </submittedName>
</protein>
<proteinExistence type="predicted"/>
<dbReference type="Pfam" id="PF08376">
    <property type="entry name" value="NIT"/>
    <property type="match status" value="1"/>
</dbReference>
<feature type="domain" description="Nitrate/nitrite sensing protein" evidence="2">
    <location>
        <begin position="53"/>
        <end position="263"/>
    </location>
</feature>
<evidence type="ECO:0000313" key="3">
    <source>
        <dbReference type="EMBL" id="MDO6453274.1"/>
    </source>
</evidence>
<keyword evidence="1" id="KW-0472">Membrane</keyword>
<dbReference type="InterPro" id="IPR013587">
    <property type="entry name" value="Nitrate/nitrite_sensing"/>
</dbReference>
<accession>A0AAW7XJ10</accession>
<feature type="transmembrane region" description="Helical" evidence="1">
    <location>
        <begin position="6"/>
        <end position="25"/>
    </location>
</feature>
<evidence type="ECO:0000313" key="4">
    <source>
        <dbReference type="Proteomes" id="UP001169862"/>
    </source>
</evidence>
<evidence type="ECO:0000259" key="2">
    <source>
        <dbReference type="Pfam" id="PF08376"/>
    </source>
</evidence>
<comment type="caution">
    <text evidence="3">The sequence shown here is derived from an EMBL/GenBank/DDBJ whole genome shotgun (WGS) entry which is preliminary data.</text>
</comment>
<name>A0AAW7XJ10_9GAMM</name>
<sequence>MLISTGVFVVVILSLVIVAGVFLRVRWLKKYAAHQKVEGISYIKRLVEVLIKAQQHRGLTTGYLGGDHSQIGQIETLERDISRLLADIAMLDGFMNNSRFRGITDHWSRLNGQYETLGLASNLTQHNKLITNFLYLIEDVADAHSLESAANTSSTNVRLMQVLQAAEYVGQARAIGTGVSAAGHCDSVARIRLLYLHGQIVSAMLSPSQSTNSGHEAGEPISHFLSVLESMTQVDGELLDAQNYFALATRALDSIFAQVDQEISQLKCPN</sequence>